<dbReference type="Pfam" id="PF09113">
    <property type="entry name" value="N-glycanase_C"/>
    <property type="match status" value="1"/>
</dbReference>
<evidence type="ECO:0000256" key="2">
    <source>
        <dbReference type="SAM" id="SignalP"/>
    </source>
</evidence>
<dbReference type="Pfam" id="PF22252">
    <property type="entry name" value="PNGase_F-II_N"/>
    <property type="match status" value="1"/>
</dbReference>
<proteinExistence type="predicted"/>
<evidence type="ECO:0000259" key="3">
    <source>
        <dbReference type="SMART" id="SM01290"/>
    </source>
</evidence>
<organism evidence="4 5">
    <name type="scientific">Chitinophaga ginsengisegetis</name>
    <dbReference type="NCBI Taxonomy" id="393003"/>
    <lineage>
        <taxon>Bacteria</taxon>
        <taxon>Pseudomonadati</taxon>
        <taxon>Bacteroidota</taxon>
        <taxon>Chitinophagia</taxon>
        <taxon>Chitinophagales</taxon>
        <taxon>Chitinophagaceae</taxon>
        <taxon>Chitinophaga</taxon>
    </lineage>
</organism>
<dbReference type="InterPro" id="IPR014784">
    <property type="entry name" value="Cu2_ascorb_mOase-like_C"/>
</dbReference>
<dbReference type="STRING" id="393003.SAMN05660461_4234"/>
<sequence>MRRLLLIVTGMALALQPVLAQRKKNVDSASAVITYGFSSNGKAIPGNELQLMIDHHRAHIVPGGNKQKEQQFLDLQEQATLQVLSLPNGEVYTLKKNFSEYTTPELLPDTATILGYVCKKAKLFIRSNTIEVWYTNDLPLKGTPNLTLAPGLGLVLKTVRNGNSETVAKKITWRKITDAELAWPSNTGALVNDAAYTRQVIDSRYTTLPVFNQEQISWGNNTPNPSGGQLNQTYHFAGGTVILKKVSLPAVKKGETLFAELTQYSNGDAYDRTGSVFMIPADKATSFLDGLQKGVGALPLFTAKNGRQYQGMVATDNYLPALEVLRFFTPFGVRQFNNQVKIAGYNWADSVIYKQDITELHGRLQGDVWLGVYIGNYDKGGHKVSLSLKYYPGDPEDENRPAANWIYPVFNTTNLMEMAGQEYATLFDKDSLKVTVTIPEGVKNIQLRFLTTGHGGWGGGDEFNPKQNEIFVDGKRVYHFIPWRTDCATYRLSNPASGNFGNGLSSSDLSRSNWCPGTLTSPVFISLPDITPGQHTIQVAIPQGKPEGSSQSFWNVSGTLIGEKK</sequence>
<evidence type="ECO:0000256" key="1">
    <source>
        <dbReference type="ARBA" id="ARBA00023157"/>
    </source>
</evidence>
<keyword evidence="1" id="KW-1015">Disulfide bond</keyword>
<dbReference type="Proteomes" id="UP000190166">
    <property type="component" value="Unassembled WGS sequence"/>
</dbReference>
<dbReference type="AlphaFoldDB" id="A0A1T5P6E6"/>
<name>A0A1T5P6E6_9BACT</name>
<feature type="signal peptide" evidence="2">
    <location>
        <begin position="1"/>
        <end position="20"/>
    </location>
</feature>
<dbReference type="Pfam" id="PF09112">
    <property type="entry name" value="N-glycanase_N"/>
    <property type="match status" value="1"/>
</dbReference>
<dbReference type="Gene3D" id="2.60.120.1570">
    <property type="entry name" value="Peptide-N-glycosidase F, N-terminal domain"/>
    <property type="match status" value="1"/>
</dbReference>
<accession>A0A1T5P6E6</accession>
<dbReference type="Gene3D" id="2.60.120.230">
    <property type="match status" value="1"/>
</dbReference>
<dbReference type="RefSeq" id="WP_079471505.1">
    <property type="nucleotide sequence ID" value="NZ_FUZZ01000003.1"/>
</dbReference>
<dbReference type="InterPro" id="IPR043022">
    <property type="entry name" value="PngaseF_N_sf"/>
</dbReference>
<keyword evidence="2" id="KW-0732">Signal</keyword>
<dbReference type="GO" id="GO:0016715">
    <property type="term" value="F:oxidoreductase activity, acting on paired donors, with incorporation or reduction of molecular oxygen, reduced ascorbate as one donor, and incorporation of one atom of oxygen"/>
    <property type="evidence" value="ECO:0007669"/>
    <property type="project" value="InterPro"/>
</dbReference>
<dbReference type="SUPFAM" id="SSF49742">
    <property type="entry name" value="PHM/PNGase F"/>
    <property type="match status" value="1"/>
</dbReference>
<dbReference type="EMBL" id="FUZZ01000003">
    <property type="protein sequence ID" value="SKD08281.1"/>
    <property type="molecule type" value="Genomic_DNA"/>
</dbReference>
<evidence type="ECO:0000313" key="5">
    <source>
        <dbReference type="Proteomes" id="UP000190166"/>
    </source>
</evidence>
<protein>
    <submittedName>
        <fullName evidence="4">GLPGLI family protein</fullName>
    </submittedName>
</protein>
<feature type="chain" id="PRO_5013250773" evidence="2">
    <location>
        <begin position="21"/>
        <end position="565"/>
    </location>
</feature>
<dbReference type="InterPro" id="IPR008977">
    <property type="entry name" value="PHM/PNGase_F_dom_sf"/>
</dbReference>
<dbReference type="InterPro" id="IPR015197">
    <property type="entry name" value="PngaseF_C"/>
</dbReference>
<gene>
    <name evidence="4" type="ORF">SAMN05660461_4234</name>
</gene>
<dbReference type="InterPro" id="IPR015196">
    <property type="entry name" value="PngaseF_N"/>
</dbReference>
<dbReference type="SMART" id="SM01290">
    <property type="entry name" value="N-glycanase_N"/>
    <property type="match status" value="1"/>
</dbReference>
<evidence type="ECO:0000313" key="4">
    <source>
        <dbReference type="EMBL" id="SKD08281.1"/>
    </source>
</evidence>
<keyword evidence="5" id="KW-1185">Reference proteome</keyword>
<feature type="domain" description="Peptide-N-glycosidase F N-terminal" evidence="3">
    <location>
        <begin position="207"/>
        <end position="390"/>
    </location>
</feature>
<reference evidence="4 5" key="1">
    <citation type="submission" date="2017-02" db="EMBL/GenBank/DDBJ databases">
        <authorList>
            <person name="Peterson S.W."/>
        </authorList>
    </citation>
    <scope>NUCLEOTIDE SEQUENCE [LARGE SCALE GENOMIC DNA]</scope>
    <source>
        <strain evidence="4 5">DSM 18108</strain>
    </source>
</reference>